<feature type="domain" description="Methyltransferase type 11" evidence="2">
    <location>
        <begin position="19"/>
        <end position="121"/>
    </location>
</feature>
<dbReference type="OrthoDB" id="9810247at2"/>
<evidence type="ECO:0000313" key="4">
    <source>
        <dbReference type="Proteomes" id="UP000271678"/>
    </source>
</evidence>
<evidence type="ECO:0000256" key="1">
    <source>
        <dbReference type="ARBA" id="ARBA00022679"/>
    </source>
</evidence>
<accession>A0A3M9M2V1</accession>
<keyword evidence="4" id="KW-1185">Reference proteome</keyword>
<reference evidence="3 4" key="1">
    <citation type="submission" date="2018-11" db="EMBL/GenBank/DDBJ databases">
        <title>Draft genome of Simplicispira Flexivirga sp. BO-16.</title>
        <authorList>
            <person name="Im W.T."/>
        </authorList>
    </citation>
    <scope>NUCLEOTIDE SEQUENCE [LARGE SCALE GENOMIC DNA]</scope>
    <source>
        <strain evidence="3 4">BO-16</strain>
    </source>
</reference>
<dbReference type="InterPro" id="IPR050447">
    <property type="entry name" value="Erg6_SMT_methyltransf"/>
</dbReference>
<protein>
    <submittedName>
        <fullName evidence="3">Class I SAM-dependent methyltransferase</fullName>
    </submittedName>
</protein>
<dbReference type="SUPFAM" id="SSF53335">
    <property type="entry name" value="S-adenosyl-L-methionine-dependent methyltransferases"/>
    <property type="match status" value="1"/>
</dbReference>
<gene>
    <name evidence="3" type="ORF">EFY87_15765</name>
</gene>
<dbReference type="Proteomes" id="UP000271678">
    <property type="component" value="Unassembled WGS sequence"/>
</dbReference>
<dbReference type="PANTHER" id="PTHR44068">
    <property type="entry name" value="ZGC:194242"/>
    <property type="match status" value="1"/>
</dbReference>
<comment type="caution">
    <text evidence="3">The sequence shown here is derived from an EMBL/GenBank/DDBJ whole genome shotgun (WGS) entry which is preliminary data.</text>
</comment>
<dbReference type="Gene3D" id="3.40.50.150">
    <property type="entry name" value="Vaccinia Virus protein VP39"/>
    <property type="match status" value="1"/>
</dbReference>
<dbReference type="Pfam" id="PF08241">
    <property type="entry name" value="Methyltransf_11"/>
    <property type="match status" value="1"/>
</dbReference>
<keyword evidence="1 3" id="KW-0808">Transferase</keyword>
<organism evidence="3 4">
    <name type="scientific">Flexivirga caeni</name>
    <dbReference type="NCBI Taxonomy" id="2294115"/>
    <lineage>
        <taxon>Bacteria</taxon>
        <taxon>Bacillati</taxon>
        <taxon>Actinomycetota</taxon>
        <taxon>Actinomycetes</taxon>
        <taxon>Micrococcales</taxon>
        <taxon>Dermacoccaceae</taxon>
        <taxon>Flexivirga</taxon>
    </lineage>
</organism>
<dbReference type="GO" id="GO:0032259">
    <property type="term" value="P:methylation"/>
    <property type="evidence" value="ECO:0007669"/>
    <property type="project" value="UniProtKB-KW"/>
</dbReference>
<keyword evidence="3" id="KW-0489">Methyltransferase</keyword>
<dbReference type="PANTHER" id="PTHR44068:SF11">
    <property type="entry name" value="GERANYL DIPHOSPHATE 2-C-METHYLTRANSFERASE"/>
    <property type="match status" value="1"/>
</dbReference>
<evidence type="ECO:0000313" key="3">
    <source>
        <dbReference type="EMBL" id="RNI19880.1"/>
    </source>
</evidence>
<dbReference type="GO" id="GO:0008757">
    <property type="term" value="F:S-adenosylmethionine-dependent methyltransferase activity"/>
    <property type="evidence" value="ECO:0007669"/>
    <property type="project" value="InterPro"/>
</dbReference>
<proteinExistence type="predicted"/>
<dbReference type="EMBL" id="RJJQ01000018">
    <property type="protein sequence ID" value="RNI19880.1"/>
    <property type="molecule type" value="Genomic_DNA"/>
</dbReference>
<dbReference type="AlphaFoldDB" id="A0A3M9M2V1"/>
<dbReference type="CDD" id="cd02440">
    <property type="entry name" value="AdoMet_MTases"/>
    <property type="match status" value="1"/>
</dbReference>
<dbReference type="InterPro" id="IPR013216">
    <property type="entry name" value="Methyltransf_11"/>
</dbReference>
<name>A0A3M9M2V1_9MICO</name>
<sequence length="241" mass="26570">MITMDFDSAFPIAPGMTVLDVGAGQGRHSFEALRRGGVVTAFDLSESDLADVKSMFGAMELEGEVPEGASGTVLHGDARSMPFNDNSFDRVIASEILEHVHEDEQVMAEIFRVLRPGGLVAVSVPRNWPEQICWKLSAPYHEVEGGHIRIYRASELVAKLERAGLTAYKQHHAHALHAPYWWLKCVVGPDNNDNPAVKAYHRLLVWDLMKGPFVTRASENALNPVLGKSFVVYLVKPELAG</sequence>
<dbReference type="InterPro" id="IPR029063">
    <property type="entry name" value="SAM-dependent_MTases_sf"/>
</dbReference>
<evidence type="ECO:0000259" key="2">
    <source>
        <dbReference type="Pfam" id="PF08241"/>
    </source>
</evidence>
<dbReference type="RefSeq" id="WP_123272443.1">
    <property type="nucleotide sequence ID" value="NZ_RJJQ01000018.1"/>
</dbReference>